<dbReference type="InterPro" id="IPR050134">
    <property type="entry name" value="NAD-dep_sirtuin_deacylases"/>
</dbReference>
<dbReference type="SUPFAM" id="SSF52467">
    <property type="entry name" value="DHS-like NAD/FAD-binding domain"/>
    <property type="match status" value="1"/>
</dbReference>
<evidence type="ECO:0000256" key="1">
    <source>
        <dbReference type="ARBA" id="ARBA00012928"/>
    </source>
</evidence>
<keyword evidence="4" id="KW-0862">Zinc</keyword>
<protein>
    <recommendedName>
        <fullName evidence="1">protein acetyllysine N-acetyltransferase</fullName>
        <ecNumber evidence="1">2.3.1.286</ecNumber>
    </recommendedName>
</protein>
<feature type="active site" description="Proton acceptor" evidence="4">
    <location>
        <position position="160"/>
    </location>
</feature>
<feature type="domain" description="Deacetylase sirtuin-type" evidence="6">
    <location>
        <begin position="40"/>
        <end position="316"/>
    </location>
</feature>
<evidence type="ECO:0000256" key="4">
    <source>
        <dbReference type="PROSITE-ProRule" id="PRU00236"/>
    </source>
</evidence>
<feature type="region of interest" description="Disordered" evidence="5">
    <location>
        <begin position="1"/>
        <end position="45"/>
    </location>
</feature>
<dbReference type="Proteomes" id="UP000285317">
    <property type="component" value="Chromosome"/>
</dbReference>
<evidence type="ECO:0000313" key="7">
    <source>
        <dbReference type="EMBL" id="AZZ51989.1"/>
    </source>
</evidence>
<evidence type="ECO:0000256" key="5">
    <source>
        <dbReference type="SAM" id="MobiDB-lite"/>
    </source>
</evidence>
<dbReference type="InterPro" id="IPR029035">
    <property type="entry name" value="DHS-like_NAD/FAD-binding_dom"/>
</dbReference>
<dbReference type="InterPro" id="IPR026591">
    <property type="entry name" value="Sirtuin_cat_small_dom_sf"/>
</dbReference>
<dbReference type="EC" id="2.3.1.286" evidence="1"/>
<dbReference type="Gene3D" id="3.40.50.1220">
    <property type="entry name" value="TPP-binding domain"/>
    <property type="match status" value="1"/>
</dbReference>
<gene>
    <name evidence="7" type="ORF">C1I64_07920</name>
</gene>
<dbReference type="PANTHER" id="PTHR11085:SF10">
    <property type="entry name" value="NAD-DEPENDENT PROTEIN DEACYLASE SIRTUIN-5, MITOCHONDRIAL-RELATED"/>
    <property type="match status" value="1"/>
</dbReference>
<evidence type="ECO:0000256" key="2">
    <source>
        <dbReference type="ARBA" id="ARBA00022679"/>
    </source>
</evidence>
<dbReference type="EMBL" id="CP028137">
    <property type="protein sequence ID" value="AZZ51989.1"/>
    <property type="molecule type" value="Genomic_DNA"/>
</dbReference>
<dbReference type="GO" id="GO:0070403">
    <property type="term" value="F:NAD+ binding"/>
    <property type="evidence" value="ECO:0007669"/>
    <property type="project" value="InterPro"/>
</dbReference>
<accession>A0A3Q9UWA0</accession>
<feature type="binding site" evidence="4">
    <location>
        <position position="221"/>
    </location>
    <ligand>
        <name>Zn(2+)</name>
        <dbReference type="ChEBI" id="CHEBI:29105"/>
    </ligand>
</feature>
<evidence type="ECO:0000313" key="8">
    <source>
        <dbReference type="Proteomes" id="UP000285317"/>
    </source>
</evidence>
<keyword evidence="2" id="KW-0808">Transferase</keyword>
<dbReference type="GO" id="GO:0046872">
    <property type="term" value="F:metal ion binding"/>
    <property type="evidence" value="ECO:0007669"/>
    <property type="project" value="UniProtKB-KW"/>
</dbReference>
<dbReference type="RefSeq" id="WP_127886855.1">
    <property type="nucleotide sequence ID" value="NZ_CP028137.1"/>
</dbReference>
<dbReference type="KEGG" id="rfs:C1I64_07920"/>
<name>A0A3Q9UWA0_9MICO</name>
<sequence length="316" mass="34211">MESGPTPIADGRRAEDEQSDERNADEQAERQQAAQADLQRADDQRSAALDRTVELLAGRRIAAVTGAGVSTDSGIPDYRGAGAPVRSPMTYSQFVADPDYRRRYWAGSQLGWRRFTATLPNDGHRALARLEERGLLTGVVTQNVDGLHVRAGSQRVVDLHGSADRVRCMTCGQYFARDAIAERIEALNPWLDDPDISSLNPDGDAEVHDVSAMTVPECTVCGGILKPDIVFFGEFIPTERFEEARAIVAGADALLVAGSSLVVNSGIRFLEIARRAKMPIVIVNRGTTKGDSRAGIKIDGGTSEVLRALAERLPSR</sequence>
<feature type="binding site" evidence="4">
    <location>
        <position position="168"/>
    </location>
    <ligand>
        <name>Zn(2+)</name>
        <dbReference type="ChEBI" id="CHEBI:29105"/>
    </ligand>
</feature>
<proteinExistence type="predicted"/>
<dbReference type="AlphaFoldDB" id="A0A3Q9UWA0"/>
<dbReference type="Pfam" id="PF02146">
    <property type="entry name" value="SIR2"/>
    <property type="match status" value="1"/>
</dbReference>
<evidence type="ECO:0000259" key="6">
    <source>
        <dbReference type="PROSITE" id="PS50305"/>
    </source>
</evidence>
<keyword evidence="3" id="KW-0520">NAD</keyword>
<dbReference type="InterPro" id="IPR026590">
    <property type="entry name" value="Ssirtuin_cat_dom"/>
</dbReference>
<evidence type="ECO:0000256" key="3">
    <source>
        <dbReference type="ARBA" id="ARBA00023027"/>
    </source>
</evidence>
<keyword evidence="4" id="KW-0479">Metal-binding</keyword>
<feature type="compositionally biased region" description="Basic and acidic residues" evidence="5">
    <location>
        <begin position="10"/>
        <end position="29"/>
    </location>
</feature>
<reference evidence="7 8" key="1">
    <citation type="submission" date="2018-03" db="EMBL/GenBank/DDBJ databases">
        <title>Bacteriophage NCPPB3778 and a type I-E CRISPR drive the evolution of the US Biological Select Agent, Rathayibacter toxicus.</title>
        <authorList>
            <person name="Davis E.W.II."/>
            <person name="Tabima J.F."/>
            <person name="Weisberg A.J."/>
            <person name="Dantas Lopes L."/>
            <person name="Wiseman M.S."/>
            <person name="Wiseman M.S."/>
            <person name="Pupko T."/>
            <person name="Belcher M.S."/>
            <person name="Sechler A.J."/>
            <person name="Tancos M.A."/>
            <person name="Schroeder B.K."/>
            <person name="Murray T.D."/>
            <person name="Luster D.G."/>
            <person name="Schneider W.L."/>
            <person name="Rogers E."/>
            <person name="Andreote F.D."/>
            <person name="Grunwald N.J."/>
            <person name="Putnam M.L."/>
            <person name="Chang J.H."/>
        </authorList>
    </citation>
    <scope>NUCLEOTIDE SEQUENCE [LARGE SCALE GENOMIC DNA]</scope>
    <source>
        <strain evidence="7 8">DSM 15932</strain>
    </source>
</reference>
<dbReference type="InterPro" id="IPR003000">
    <property type="entry name" value="Sirtuin"/>
</dbReference>
<dbReference type="GO" id="GO:0017136">
    <property type="term" value="F:histone deacetylase activity, NAD-dependent"/>
    <property type="evidence" value="ECO:0007669"/>
    <property type="project" value="TreeGrafter"/>
</dbReference>
<dbReference type="PANTHER" id="PTHR11085">
    <property type="entry name" value="NAD-DEPENDENT PROTEIN DEACYLASE SIRTUIN-5, MITOCHONDRIAL-RELATED"/>
    <property type="match status" value="1"/>
</dbReference>
<dbReference type="PROSITE" id="PS50305">
    <property type="entry name" value="SIRTUIN"/>
    <property type="match status" value="1"/>
</dbReference>
<organism evidence="7 8">
    <name type="scientific">Rathayibacter festucae DSM 15932</name>
    <dbReference type="NCBI Taxonomy" id="1328866"/>
    <lineage>
        <taxon>Bacteria</taxon>
        <taxon>Bacillati</taxon>
        <taxon>Actinomycetota</taxon>
        <taxon>Actinomycetes</taxon>
        <taxon>Micrococcales</taxon>
        <taxon>Microbacteriaceae</taxon>
        <taxon>Rathayibacter</taxon>
    </lineage>
</organism>
<dbReference type="Gene3D" id="3.30.1600.10">
    <property type="entry name" value="SIR2/SIRT2 'Small Domain"/>
    <property type="match status" value="1"/>
</dbReference>
<feature type="binding site" evidence="4">
    <location>
        <position position="218"/>
    </location>
    <ligand>
        <name>Zn(2+)</name>
        <dbReference type="ChEBI" id="CHEBI:29105"/>
    </ligand>
</feature>
<feature type="binding site" evidence="4">
    <location>
        <position position="171"/>
    </location>
    <ligand>
        <name>Zn(2+)</name>
        <dbReference type="ChEBI" id="CHEBI:29105"/>
    </ligand>
</feature>